<feature type="region of interest" description="Disordered" evidence="4">
    <location>
        <begin position="375"/>
        <end position="395"/>
    </location>
</feature>
<feature type="compositionally biased region" description="Pro residues" evidence="4">
    <location>
        <begin position="1"/>
        <end position="10"/>
    </location>
</feature>
<evidence type="ECO:0000256" key="3">
    <source>
        <dbReference type="PROSITE-ProRule" id="PRU00176"/>
    </source>
</evidence>
<feature type="compositionally biased region" description="Low complexity" evidence="4">
    <location>
        <begin position="148"/>
        <end position="167"/>
    </location>
</feature>
<dbReference type="RefSeq" id="XP_007772711.1">
    <property type="nucleotide sequence ID" value="XM_007774521.1"/>
</dbReference>
<evidence type="ECO:0000256" key="1">
    <source>
        <dbReference type="ARBA" id="ARBA00022737"/>
    </source>
</evidence>
<name>A0A5M3MEH6_CONPW</name>
<keyword evidence="2 3" id="KW-0694">RNA-binding</keyword>
<dbReference type="AlphaFoldDB" id="A0A5M3MEH6"/>
<feature type="compositionally biased region" description="Basic and acidic residues" evidence="4">
    <location>
        <begin position="375"/>
        <end position="390"/>
    </location>
</feature>
<dbReference type="SMART" id="SM00360">
    <property type="entry name" value="RRM"/>
    <property type="match status" value="2"/>
</dbReference>
<feature type="compositionally biased region" description="Polar residues" evidence="4">
    <location>
        <begin position="769"/>
        <end position="780"/>
    </location>
</feature>
<feature type="region of interest" description="Disordered" evidence="4">
    <location>
        <begin position="639"/>
        <end position="726"/>
    </location>
</feature>
<proteinExistence type="predicted"/>
<organism evidence="6 7">
    <name type="scientific">Coniophora puteana (strain RWD-64-598)</name>
    <name type="common">Brown rot fungus</name>
    <dbReference type="NCBI Taxonomy" id="741705"/>
    <lineage>
        <taxon>Eukaryota</taxon>
        <taxon>Fungi</taxon>
        <taxon>Dikarya</taxon>
        <taxon>Basidiomycota</taxon>
        <taxon>Agaricomycotina</taxon>
        <taxon>Agaricomycetes</taxon>
        <taxon>Agaricomycetidae</taxon>
        <taxon>Boletales</taxon>
        <taxon>Coniophorineae</taxon>
        <taxon>Coniophoraceae</taxon>
        <taxon>Coniophora</taxon>
    </lineage>
</organism>
<sequence>MNPRTPPPRASPHDSPATQPQPVKPLADQQAPDTGLNTPTRQHPAPPTPPDSSSRSSTANASSLAASKSRISPSDESSPQHDTFSVDFAPHSSPITMKPLGGALDAPPNHEGITLQSSISFPSTQVSSIPSFSTSFSAASFAFSNSSALDSSTTTSQSSSSPRPSSPKLSEGTDQERTPNVYINGLPPHFPEQDLHELARPYGEVKSVRSFTRHVSEKPTGYGFVLYDSIESAAKCIAGLKKFRNIHPSFSKQIHKIPGTPYAQQGDSSPTEQDADSFKSRMNRLGDTASSNLYIEGLPMSIDEESLAALMQPHVIKSSRFFKTKLSDPPRIIAFVRLENRNAAEEIIERLHGRMVRGWNDPGCRISVRFADSPEQRELRRTERVPRGDGEQSPARLTIAQAALLNLRGQNLQPNKLPKPLSSATEQRLPPASQRSPLQDSFGTFSSPRSPAEILASSRNLLGLSGNPTHQLGSSQQTLPNFPANVDIQRLSQLLQNNAHIGAGYDVSGLGLGSLEAEYRANALAIQQAQLQALMNANAALLSANANASLSSARAHNQARNGFTPAEELLLQAHARMQQQQHHGAPSDSQRLDGDFAARPERAHAFGDASSQRGRLFQESLPPISEDEFHAGAAQHVDLQSGDSSNASSSGANQDSRSFVKPPSRAIEIVAPRDQSQPVGSEWQKIRRHSKSGSPDASASLIHSQPQSRSLTLPSPSPAISKTQRHFMQTSNDIRSNSFSYNSGISGHANASNSTPASNSYTSSKDGFHSQQHSVNNTSYVPREPYTRDQPHAVTSVEDRKQTSGSPPAISPALTYCSNSPSTLSPTTPYFHQDNFGGVSGAEDTKSGSVAKVNVPSSLH</sequence>
<dbReference type="Gene3D" id="3.30.70.330">
    <property type="match status" value="2"/>
</dbReference>
<feature type="compositionally biased region" description="Polar residues" evidence="4">
    <location>
        <begin position="262"/>
        <end position="272"/>
    </location>
</feature>
<dbReference type="KEGG" id="cput:CONPUDRAFT_168270"/>
<keyword evidence="1" id="KW-0677">Repeat</keyword>
<feature type="compositionally biased region" description="Low complexity" evidence="4">
    <location>
        <begin position="640"/>
        <end position="656"/>
    </location>
</feature>
<dbReference type="InterPro" id="IPR000504">
    <property type="entry name" value="RRM_dom"/>
</dbReference>
<feature type="compositionally biased region" description="Basic and acidic residues" evidence="4">
    <location>
        <begin position="785"/>
        <end position="802"/>
    </location>
</feature>
<feature type="region of interest" description="Disordered" evidence="4">
    <location>
        <begin position="748"/>
        <end position="860"/>
    </location>
</feature>
<feature type="domain" description="RRM" evidence="5">
    <location>
        <begin position="291"/>
        <end position="373"/>
    </location>
</feature>
<feature type="compositionally biased region" description="Low complexity" evidence="4">
    <location>
        <begin position="51"/>
        <end position="69"/>
    </location>
</feature>
<dbReference type="SUPFAM" id="SSF54928">
    <property type="entry name" value="RNA-binding domain, RBD"/>
    <property type="match status" value="2"/>
</dbReference>
<protein>
    <recommendedName>
        <fullName evidence="5">RRM domain-containing protein</fullName>
    </recommendedName>
</protein>
<feature type="compositionally biased region" description="Low complexity" evidence="4">
    <location>
        <begin position="749"/>
        <end position="764"/>
    </location>
</feature>
<evidence type="ECO:0000313" key="7">
    <source>
        <dbReference type="Proteomes" id="UP000053558"/>
    </source>
</evidence>
<dbReference type="EMBL" id="JH711584">
    <property type="protein sequence ID" value="EIW77320.1"/>
    <property type="molecule type" value="Genomic_DNA"/>
</dbReference>
<dbReference type="GO" id="GO:0003723">
    <property type="term" value="F:RNA binding"/>
    <property type="evidence" value="ECO:0007669"/>
    <property type="project" value="UniProtKB-UniRule"/>
</dbReference>
<feature type="region of interest" description="Disordered" evidence="4">
    <location>
        <begin position="254"/>
        <end position="277"/>
    </location>
</feature>
<evidence type="ECO:0000259" key="5">
    <source>
        <dbReference type="PROSITE" id="PS50102"/>
    </source>
</evidence>
<dbReference type="PANTHER" id="PTHR24012">
    <property type="entry name" value="RNA BINDING PROTEIN"/>
    <property type="match status" value="1"/>
</dbReference>
<dbReference type="Proteomes" id="UP000053558">
    <property type="component" value="Unassembled WGS sequence"/>
</dbReference>
<evidence type="ECO:0000313" key="6">
    <source>
        <dbReference type="EMBL" id="EIW77320.1"/>
    </source>
</evidence>
<keyword evidence="7" id="KW-1185">Reference proteome</keyword>
<dbReference type="InterPro" id="IPR035979">
    <property type="entry name" value="RBD_domain_sf"/>
</dbReference>
<feature type="compositionally biased region" description="Polar residues" evidence="4">
    <location>
        <begin position="692"/>
        <end position="726"/>
    </location>
</feature>
<dbReference type="InterPro" id="IPR012677">
    <property type="entry name" value="Nucleotide-bd_a/b_plait_sf"/>
</dbReference>
<reference evidence="7" key="1">
    <citation type="journal article" date="2012" name="Science">
        <title>The Paleozoic origin of enzymatic lignin decomposition reconstructed from 31 fungal genomes.</title>
        <authorList>
            <person name="Floudas D."/>
            <person name="Binder M."/>
            <person name="Riley R."/>
            <person name="Barry K."/>
            <person name="Blanchette R.A."/>
            <person name="Henrissat B."/>
            <person name="Martinez A.T."/>
            <person name="Otillar R."/>
            <person name="Spatafora J.W."/>
            <person name="Yadav J.S."/>
            <person name="Aerts A."/>
            <person name="Benoit I."/>
            <person name="Boyd A."/>
            <person name="Carlson A."/>
            <person name="Copeland A."/>
            <person name="Coutinho P.M."/>
            <person name="de Vries R.P."/>
            <person name="Ferreira P."/>
            <person name="Findley K."/>
            <person name="Foster B."/>
            <person name="Gaskell J."/>
            <person name="Glotzer D."/>
            <person name="Gorecki P."/>
            <person name="Heitman J."/>
            <person name="Hesse C."/>
            <person name="Hori C."/>
            <person name="Igarashi K."/>
            <person name="Jurgens J.A."/>
            <person name="Kallen N."/>
            <person name="Kersten P."/>
            <person name="Kohler A."/>
            <person name="Kuees U."/>
            <person name="Kumar T.K.A."/>
            <person name="Kuo A."/>
            <person name="LaButti K."/>
            <person name="Larrondo L.F."/>
            <person name="Lindquist E."/>
            <person name="Ling A."/>
            <person name="Lombard V."/>
            <person name="Lucas S."/>
            <person name="Lundell T."/>
            <person name="Martin R."/>
            <person name="McLaughlin D.J."/>
            <person name="Morgenstern I."/>
            <person name="Morin E."/>
            <person name="Murat C."/>
            <person name="Nagy L.G."/>
            <person name="Nolan M."/>
            <person name="Ohm R.A."/>
            <person name="Patyshakuliyeva A."/>
            <person name="Rokas A."/>
            <person name="Ruiz-Duenas F.J."/>
            <person name="Sabat G."/>
            <person name="Salamov A."/>
            <person name="Samejima M."/>
            <person name="Schmutz J."/>
            <person name="Slot J.C."/>
            <person name="St John F."/>
            <person name="Stenlid J."/>
            <person name="Sun H."/>
            <person name="Sun S."/>
            <person name="Syed K."/>
            <person name="Tsang A."/>
            <person name="Wiebenga A."/>
            <person name="Young D."/>
            <person name="Pisabarro A."/>
            <person name="Eastwood D.C."/>
            <person name="Martin F."/>
            <person name="Cullen D."/>
            <person name="Grigoriev I.V."/>
            <person name="Hibbett D.S."/>
        </authorList>
    </citation>
    <scope>NUCLEOTIDE SEQUENCE [LARGE SCALE GENOMIC DNA]</scope>
    <source>
        <strain evidence="7">RWD-64-598 SS2</strain>
    </source>
</reference>
<feature type="region of interest" description="Disordered" evidence="4">
    <location>
        <begin position="148"/>
        <end position="189"/>
    </location>
</feature>
<comment type="caution">
    <text evidence="6">The sequence shown here is derived from an EMBL/GenBank/DDBJ whole genome shotgun (WGS) entry which is preliminary data.</text>
</comment>
<feature type="compositionally biased region" description="Polar residues" evidence="4">
    <location>
        <begin position="433"/>
        <end position="449"/>
    </location>
</feature>
<dbReference type="Pfam" id="PF00076">
    <property type="entry name" value="RRM_1"/>
    <property type="match status" value="2"/>
</dbReference>
<evidence type="ECO:0000256" key="2">
    <source>
        <dbReference type="ARBA" id="ARBA00022884"/>
    </source>
</evidence>
<dbReference type="PROSITE" id="PS50102">
    <property type="entry name" value="RRM"/>
    <property type="match status" value="2"/>
</dbReference>
<evidence type="ECO:0000256" key="4">
    <source>
        <dbReference type="SAM" id="MobiDB-lite"/>
    </source>
</evidence>
<feature type="region of interest" description="Disordered" evidence="4">
    <location>
        <begin position="1"/>
        <end position="117"/>
    </location>
</feature>
<gene>
    <name evidence="6" type="ORF">CONPUDRAFT_168270</name>
</gene>
<dbReference type="OMA" id="DPGCRIS"/>
<dbReference type="GeneID" id="19205958"/>
<feature type="compositionally biased region" description="Polar residues" evidence="4">
    <location>
        <begin position="70"/>
        <end position="83"/>
    </location>
</feature>
<accession>A0A5M3MEH6</accession>
<dbReference type="OrthoDB" id="271725at2759"/>
<feature type="region of interest" description="Disordered" evidence="4">
    <location>
        <begin position="409"/>
        <end position="450"/>
    </location>
</feature>
<feature type="domain" description="RRM" evidence="5">
    <location>
        <begin position="179"/>
        <end position="253"/>
    </location>
</feature>
<feature type="compositionally biased region" description="Low complexity" evidence="4">
    <location>
        <begin position="820"/>
        <end position="829"/>
    </location>
</feature>